<name>A0A1I8HDR6_9PLAT</name>
<evidence type="ECO:0000313" key="5">
    <source>
        <dbReference type="WBParaSite" id="maker-uti_cns_0005705-snap-gene-0.2-mRNA-1"/>
    </source>
</evidence>
<dbReference type="InterPro" id="IPR012923">
    <property type="entry name" value="Csm3"/>
</dbReference>
<feature type="compositionally biased region" description="Acidic residues" evidence="1">
    <location>
        <begin position="348"/>
        <end position="359"/>
    </location>
</feature>
<feature type="signal peptide" evidence="2">
    <location>
        <begin position="1"/>
        <end position="23"/>
    </location>
</feature>
<accession>A0A1I8HDR6</accession>
<dbReference type="PANTHER" id="PTHR33053:SF25">
    <property type="entry name" value="TRANSPOSASE DOMAIN-CONTAINING PROTEIN"/>
    <property type="match status" value="1"/>
</dbReference>
<keyword evidence="2" id="KW-0732">Signal</keyword>
<evidence type="ECO:0000256" key="1">
    <source>
        <dbReference type="SAM" id="MobiDB-lite"/>
    </source>
</evidence>
<dbReference type="Proteomes" id="UP000095280">
    <property type="component" value="Unplaced"/>
</dbReference>
<dbReference type="GO" id="GO:0005634">
    <property type="term" value="C:nucleus"/>
    <property type="evidence" value="ECO:0007669"/>
    <property type="project" value="InterPro"/>
</dbReference>
<evidence type="ECO:0000256" key="2">
    <source>
        <dbReference type="SAM" id="SignalP"/>
    </source>
</evidence>
<feature type="chain" id="PRO_5009320123" evidence="2">
    <location>
        <begin position="24"/>
        <end position="2465"/>
    </location>
</feature>
<feature type="compositionally biased region" description="Polar residues" evidence="1">
    <location>
        <begin position="364"/>
        <end position="374"/>
    </location>
</feature>
<reference evidence="5" key="1">
    <citation type="submission" date="2016-11" db="UniProtKB">
        <authorList>
            <consortium name="WormBaseParasite"/>
        </authorList>
    </citation>
    <scope>IDENTIFICATION</scope>
</reference>
<keyword evidence="4" id="KW-1185">Reference proteome</keyword>
<protein>
    <submittedName>
        <fullName evidence="5">Swi3 domain-containing protein</fullName>
    </submittedName>
</protein>
<feature type="region of interest" description="Disordered" evidence="1">
    <location>
        <begin position="2161"/>
        <end position="2180"/>
    </location>
</feature>
<dbReference type="Pfam" id="PF07962">
    <property type="entry name" value="Swi3"/>
    <property type="match status" value="1"/>
</dbReference>
<sequence>CRNCRFWRHTNDTLCACVHLVVATDAGEQRILTAATAALKTSGFHTTAVQIEKEAFFQHMSGMGNTVPSDLEITRDSLMVQVYLVDLDVDSLFGDVAAGNDGVDDELLEEAGEDDVEGQEGPAAANSTQVGGAADEAEDVEMLERLNKLAKEGAAKRKGPKQPQLRLDANRLLGDRGLPCLLEAMQKAPVTGKPGRELDDLNSIMRAYELWLHRLHPRFAFDDAAERLERLGRQMPVRNALKRMRAGLPPNAQTGLCGGEAEDDEEADDEARIAAAPPSKKSVDNRSGDDSESAVAGVDDDRADSACDQPAAADSDSGESFDLQQQQQQQEPQSPKKTAKDDSSSNVEDADSDAEEELEAFDKPTSTQNPSQSQRGRRAQLVDSDDDEAEVDEAEKSTGSDGEVPTDQAPAAVAGRSVAIGHRAPIPAAVRRRTRRAAVDDGGLRRQRHRPRNRFQPARSPAFPSTLLRFSHSRDRRSGGHRLFGAITPSLSRRFSSGFGSSSPVMGATSLWSGSLCDRRSCSPRLSCCITGATSSSSSKSETGATGATWPVSLFSRRFLRSSFFRWARLLQASMSSTDRVSSGLICTAPPSVAGSRLTDFTSALFSCAAAVGFSSLNFEVAAAPGLLASFFAWSDAESGASASAFFCFIWRLGTSRVRICVPRIVKNAAMLGVLRVRVRRRLVVFAAPAVPLSRRCRCRPLVAFLRLLWDAMESLDGLRLCFRLIRRRLSSSQFSSSSESRTTGFGASGSLNIFGSLFRPSFSSVLVFSSLGLGYCACTGRPDHSSGIESIPLSVEVGLAAALLPTNRLLSGRYLFPRSASDGELLLLIGIGLLCVVHVILVAKGASTRSSSVATGSGRTLQSHFPDVEVGDNLFAASCNSRMYISRIQSVKVGNAKTHPSPLLVEAHNQQHRHHRSVNVLVRIGIAGQLEFGLLIQIQRFDDPMSNVIRGSAALSTPSVLRSITDLTAESVPTTKPSFASAPCVSKPCRPSNRRNGGLQPSPTAGNGTASCCEQLMLFRTIRSRAEHPEHVTSSVAEAHPKFRTGAVLTGLSQGKVWYGFQLAMRVVQQLAAQSGCFRVTPGQAEFRLVCLDVGPKAAALVATAVNHQIWLSFQLLSSRDHLRVSRSKPASKKLGRRNRAFHISDFDDVRCFDKKVANQLAELAALRGHHVDHVQLAFAPHQRLIVSQWVRVLAIAQLAAVVQLAVGLQLQGLLAAAEPDVGALVADGGHADLLGPGAEAPLVGASLRKWRHVLADAVAVQHVVDQLFALPFQRRKSCQLHPATLEIDRVGVGRQAAGVNVQQGRVLAQDGTRLFELQHELARLGHEGHSLQVADKTQAEGLHEIGEHVGQLLKLALAQRFWEQLPLGPLRIVLEDHLPRVGEEVSLVAVVHHGAAAWRRFLNPAVVGDPVPLAAVLAGHVAAAPVGVDQSPFAVNQHGEPEAAVASFVDAFADPVGGALLVAADELELNSCVAAVPQRPSNSRYKPLKQSREQFLLSAPNQNIQRRIPFSSIGLAALTIRDLDRIGSAHPLESGSNFLQLASTLAFAHQPVCEALPIVFNSCVGDMGEAAGLEDGLLAPVTGVRQRRLLVSLLQLGGRVKTFVQLQLTELLKSVTAGRVFEFVELQALLQLKRLQRAAVDIAVTENVQLLHVMRKTLFGTELHILDSLQLCTRQFSRRGAHRQQSLPGWCGESMGSKYWRLPRAGPDVPEPRRASAREEAMPSRIGSTFCSSCLILRTASQLRRALSMASMATPFSDSAVVPSAARYCLMLCIAAGFSWSIPASESGSSATYRRTVVGGVAGTDIDVAATLSRRTVVGGVAGTDIDVAATLSRRTVVGGVAGTDIDVAATLSRRTVVGRGWHRHRRRRDAVPPNCCRRRGWHRHRRWRTCVQRVPLRRQKGVIEGRQLWLSSKSCNVPFLAFPHPVFALRLILFVGCSNVLWYETCAETDPADRDFEFDSGFLAQCMNALVLPSEYEDDEARVASDDEDSEDEAAKPSMDTLDDELLVLFLLHNLSHRAMQFLLNALHSRFEVDIKIGIDGMPVYRASNYSAWPILALISGFDRPVPIGLFAGIGKPPLEDYIAEFCKEAAELMSDFKMIEGVNIKIRKLDFICDAPARSFICKTLGHNSHAGCFYCRSIGKTVDRRVVYPTTAGESRTAEDYRTGSESNQRAGPSPLMQLPGLEFPQCIPPDYMHLVCLGTVRKLFHFLFATDDGRHCKLRPSDIAALSDEVQKVAPFTPSEFQRRPRRIDRELSHFKASELKNFVLYFGPVIFRRFLPVLLYKNFLLLHFAIYVFMTPELLSHPEIFRYAAAALTMFVSDAHKLYGNSVMSHNTHVLLHLPEFVRSFGSLSNFCAFPFENYLSHLKKRLRVTRFTTAHLLAQMLNVREMLTTNPASSLRYSPKPPNNCCVIGDNILELFLIFLQVLSTQRTFPVEPMTGSLTVATPQAALLVLLRGFIVR</sequence>
<organism evidence="4 5">
    <name type="scientific">Macrostomum lignano</name>
    <dbReference type="NCBI Taxonomy" id="282301"/>
    <lineage>
        <taxon>Eukaryota</taxon>
        <taxon>Metazoa</taxon>
        <taxon>Spiralia</taxon>
        <taxon>Lophotrochozoa</taxon>
        <taxon>Platyhelminthes</taxon>
        <taxon>Rhabditophora</taxon>
        <taxon>Macrostomorpha</taxon>
        <taxon>Macrostomida</taxon>
        <taxon>Macrostomidae</taxon>
        <taxon>Macrostomum</taxon>
    </lineage>
</organism>
<evidence type="ECO:0000313" key="4">
    <source>
        <dbReference type="Proteomes" id="UP000095280"/>
    </source>
</evidence>
<dbReference type="WBParaSite" id="maker-uti_cns_0005705-snap-gene-0.2-mRNA-1">
    <property type="protein sequence ID" value="maker-uti_cns_0005705-snap-gene-0.2-mRNA-1"/>
    <property type="gene ID" value="maker-uti_cns_0005705-snap-gene-0.2"/>
</dbReference>
<proteinExistence type="predicted"/>
<feature type="domain" description="Chromosome segregation in meiosis protein 3" evidence="3">
    <location>
        <begin position="167"/>
        <end position="246"/>
    </location>
</feature>
<dbReference type="PANTHER" id="PTHR33053">
    <property type="entry name" value="PROTEIN, PUTATIVE-RELATED"/>
    <property type="match status" value="1"/>
</dbReference>
<dbReference type="GO" id="GO:0031297">
    <property type="term" value="P:replication fork processing"/>
    <property type="evidence" value="ECO:0007669"/>
    <property type="project" value="InterPro"/>
</dbReference>
<feature type="region of interest" description="Disordered" evidence="1">
    <location>
        <begin position="243"/>
        <end position="461"/>
    </location>
</feature>
<feature type="region of interest" description="Disordered" evidence="1">
    <location>
        <begin position="111"/>
        <end position="133"/>
    </location>
</feature>
<evidence type="ECO:0000259" key="3">
    <source>
        <dbReference type="Pfam" id="PF07962"/>
    </source>
</evidence>
<dbReference type="GO" id="GO:0006974">
    <property type="term" value="P:DNA damage response"/>
    <property type="evidence" value="ECO:0007669"/>
    <property type="project" value="InterPro"/>
</dbReference>
<feature type="compositionally biased region" description="Acidic residues" evidence="1">
    <location>
        <begin position="383"/>
        <end position="393"/>
    </location>
</feature>
<feature type="region of interest" description="Disordered" evidence="1">
    <location>
        <begin position="981"/>
        <end position="1007"/>
    </location>
</feature>
<feature type="compositionally biased region" description="Acidic residues" evidence="1">
    <location>
        <begin position="260"/>
        <end position="269"/>
    </location>
</feature>